<accession>A0A4V5NHD1</accession>
<gene>
    <name evidence="2" type="ORF">B0A55_01988</name>
</gene>
<reference evidence="2 3" key="1">
    <citation type="submission" date="2017-03" db="EMBL/GenBank/DDBJ databases">
        <title>Genomes of endolithic fungi from Antarctica.</title>
        <authorList>
            <person name="Coleine C."/>
            <person name="Masonjones S."/>
            <person name="Stajich J.E."/>
        </authorList>
    </citation>
    <scope>NUCLEOTIDE SEQUENCE [LARGE SCALE GENOMIC DNA]</scope>
    <source>
        <strain evidence="2 3">CCFEE 5184</strain>
    </source>
</reference>
<dbReference type="EMBL" id="NAJQ01000111">
    <property type="protein sequence ID" value="TKA78499.1"/>
    <property type="molecule type" value="Genomic_DNA"/>
</dbReference>
<evidence type="ECO:0000313" key="3">
    <source>
        <dbReference type="Proteomes" id="UP000309340"/>
    </source>
</evidence>
<keyword evidence="3" id="KW-1185">Reference proteome</keyword>
<name>A0A4V5NHD1_9PEZI</name>
<sequence>MPRTPSIHAGVAPWGIKEPTLAAPLVLPPVEGSRKMLKEWLEEEKAENAKKKRARVLEERKVVQAVSTVAKVPRAYVAPLGQANIMVPAVVGASSAEEPGASVAKPRHTITSSLTVSTVQSAEVPTPPATAPEKPATTVRSVGFEKTHHTAKSTMPPTEPAKTTATTAGNTVAVIETSYKKEVARNHVDDDDDWAKVECDSMEDDEHDEEAYVLV</sequence>
<comment type="caution">
    <text evidence="2">The sequence shown here is derived from an EMBL/GenBank/DDBJ whole genome shotgun (WGS) entry which is preliminary data.</text>
</comment>
<feature type="region of interest" description="Disordered" evidence="1">
    <location>
        <begin position="148"/>
        <end position="169"/>
    </location>
</feature>
<dbReference type="AlphaFoldDB" id="A0A4V5NHD1"/>
<proteinExistence type="predicted"/>
<evidence type="ECO:0000313" key="2">
    <source>
        <dbReference type="EMBL" id="TKA78499.1"/>
    </source>
</evidence>
<dbReference type="Proteomes" id="UP000309340">
    <property type="component" value="Unassembled WGS sequence"/>
</dbReference>
<protein>
    <submittedName>
        <fullName evidence="2">Uncharacterized protein</fullName>
    </submittedName>
</protein>
<feature type="compositionally biased region" description="Low complexity" evidence="1">
    <location>
        <begin position="154"/>
        <end position="169"/>
    </location>
</feature>
<evidence type="ECO:0000256" key="1">
    <source>
        <dbReference type="SAM" id="MobiDB-lite"/>
    </source>
</evidence>
<organism evidence="2 3">
    <name type="scientific">Friedmanniomyces simplex</name>
    <dbReference type="NCBI Taxonomy" id="329884"/>
    <lineage>
        <taxon>Eukaryota</taxon>
        <taxon>Fungi</taxon>
        <taxon>Dikarya</taxon>
        <taxon>Ascomycota</taxon>
        <taxon>Pezizomycotina</taxon>
        <taxon>Dothideomycetes</taxon>
        <taxon>Dothideomycetidae</taxon>
        <taxon>Mycosphaerellales</taxon>
        <taxon>Teratosphaeriaceae</taxon>
        <taxon>Friedmanniomyces</taxon>
    </lineage>
</organism>